<dbReference type="GO" id="GO:0004314">
    <property type="term" value="F:[acyl-carrier-protein] S-malonyltransferase activity"/>
    <property type="evidence" value="ECO:0007669"/>
    <property type="project" value="UniProtKB-EC"/>
</dbReference>
<dbReference type="SUPFAM" id="SSF55048">
    <property type="entry name" value="Probable ACP-binding domain of malonyl-CoA ACP transacylase"/>
    <property type="match status" value="1"/>
</dbReference>
<evidence type="ECO:0000313" key="8">
    <source>
        <dbReference type="Proteomes" id="UP000077096"/>
    </source>
</evidence>
<dbReference type="Pfam" id="PF00698">
    <property type="entry name" value="Acyl_transf_1"/>
    <property type="match status" value="1"/>
</dbReference>
<dbReference type="OrthoDB" id="9805460at2"/>
<dbReference type="GO" id="GO:0006633">
    <property type="term" value="P:fatty acid biosynthetic process"/>
    <property type="evidence" value="ECO:0007669"/>
    <property type="project" value="TreeGrafter"/>
</dbReference>
<dbReference type="Proteomes" id="UP000077096">
    <property type="component" value="Chromosome"/>
</dbReference>
<dbReference type="PANTHER" id="PTHR42681">
    <property type="entry name" value="MALONYL-COA-ACYL CARRIER PROTEIN TRANSACYLASE, MITOCHONDRIAL"/>
    <property type="match status" value="1"/>
</dbReference>
<accession>A0A172T1Z7</accession>
<protein>
    <recommendedName>
        <fullName evidence="4">Malonyl CoA-acyl carrier protein transacylase</fullName>
        <ecNumber evidence="4">2.3.1.39</ecNumber>
    </recommendedName>
</protein>
<dbReference type="NCBIfam" id="TIGR00128">
    <property type="entry name" value="fabD"/>
    <property type="match status" value="1"/>
</dbReference>
<organism evidence="7 8">
    <name type="scientific">Fervidobacterium pennivorans</name>
    <dbReference type="NCBI Taxonomy" id="93466"/>
    <lineage>
        <taxon>Bacteria</taxon>
        <taxon>Thermotogati</taxon>
        <taxon>Thermotogota</taxon>
        <taxon>Thermotogae</taxon>
        <taxon>Thermotogales</taxon>
        <taxon>Fervidobacteriaceae</taxon>
        <taxon>Fervidobacterium</taxon>
    </lineage>
</organism>
<dbReference type="InterPro" id="IPR024925">
    <property type="entry name" value="Malonyl_CoA-ACP_transAc"/>
</dbReference>
<comment type="similarity">
    <text evidence="4">Belongs to the fabD family.</text>
</comment>
<dbReference type="GO" id="GO:0005829">
    <property type="term" value="C:cytosol"/>
    <property type="evidence" value="ECO:0007669"/>
    <property type="project" value="TreeGrafter"/>
</dbReference>
<dbReference type="Gene3D" id="3.40.366.10">
    <property type="entry name" value="Malonyl-Coenzyme A Acyl Carrier Protein, domain 2"/>
    <property type="match status" value="1"/>
</dbReference>
<dbReference type="InterPro" id="IPR004410">
    <property type="entry name" value="Malonyl_CoA-ACP_transAc_FabD"/>
</dbReference>
<evidence type="ECO:0000256" key="2">
    <source>
        <dbReference type="ARBA" id="ARBA00023315"/>
    </source>
</evidence>
<feature type="active site" evidence="5">
    <location>
        <position position="193"/>
    </location>
</feature>
<dbReference type="InterPro" id="IPR014043">
    <property type="entry name" value="Acyl_transferase_dom"/>
</dbReference>
<dbReference type="Gene3D" id="3.30.70.250">
    <property type="entry name" value="Malonyl-CoA ACP transacylase, ACP-binding"/>
    <property type="match status" value="1"/>
</dbReference>
<name>A0A172T1Z7_FERPE</name>
<feature type="domain" description="Malonyl-CoA:ACP transacylase (MAT)" evidence="6">
    <location>
        <begin position="6"/>
        <end position="292"/>
    </location>
</feature>
<dbReference type="SUPFAM" id="SSF52151">
    <property type="entry name" value="FabD/lysophospholipase-like"/>
    <property type="match status" value="1"/>
</dbReference>
<dbReference type="InterPro" id="IPR001227">
    <property type="entry name" value="Ac_transferase_dom_sf"/>
</dbReference>
<dbReference type="KEGG" id="fng:JM64_02530"/>
<dbReference type="AlphaFoldDB" id="A0A172T1Z7"/>
<keyword evidence="1 4" id="KW-0808">Transferase</keyword>
<evidence type="ECO:0000256" key="5">
    <source>
        <dbReference type="PIRSR" id="PIRSR000446-1"/>
    </source>
</evidence>
<dbReference type="InterPro" id="IPR050858">
    <property type="entry name" value="Mal-CoA-ACP_Trans/PKS_FabD"/>
</dbReference>
<dbReference type="EMBL" id="CP011393">
    <property type="protein sequence ID" value="ANE41000.1"/>
    <property type="molecule type" value="Genomic_DNA"/>
</dbReference>
<feature type="active site" evidence="5">
    <location>
        <position position="88"/>
    </location>
</feature>
<dbReference type="SMART" id="SM00827">
    <property type="entry name" value="PKS_AT"/>
    <property type="match status" value="1"/>
</dbReference>
<sequence length="304" mass="34168">MKLAYIFPGQGSQYSGMASDFSKYESWDNYAKVANDVLGFDLIEIMDGDEEVLKLTENAQPAIYLASYVAFTELRKYFREPDFVAGHSLGEYTALAVAGVYDFETGIYLVRKRGEYISQAMKPGEGSMAAVIGVSIEEIEELVRKFEGLYVANYNSEEQTVVSGKSESIKSFVKYLTENGRRALELKVSGPFHTPFLESAREKMAAEVEHIKFKQPKYPIVMNSVAREITDPEQIKHYVLEQISGPVYWKQSIDRMITLGVNEFVEVGPKNVLTSMLKKAKLNAKHFSTLIETRNLTEGVTGGR</sequence>
<evidence type="ECO:0000256" key="1">
    <source>
        <dbReference type="ARBA" id="ARBA00022679"/>
    </source>
</evidence>
<dbReference type="PATRIC" id="fig|93466.3.peg.557"/>
<evidence type="ECO:0000259" key="6">
    <source>
        <dbReference type="SMART" id="SM00827"/>
    </source>
</evidence>
<evidence type="ECO:0000256" key="4">
    <source>
        <dbReference type="PIRNR" id="PIRNR000446"/>
    </source>
</evidence>
<comment type="catalytic activity">
    <reaction evidence="3 4">
        <text>holo-[ACP] + malonyl-CoA = malonyl-[ACP] + CoA</text>
        <dbReference type="Rhea" id="RHEA:41792"/>
        <dbReference type="Rhea" id="RHEA-COMP:9623"/>
        <dbReference type="Rhea" id="RHEA-COMP:9685"/>
        <dbReference type="ChEBI" id="CHEBI:57287"/>
        <dbReference type="ChEBI" id="CHEBI:57384"/>
        <dbReference type="ChEBI" id="CHEBI:64479"/>
        <dbReference type="ChEBI" id="CHEBI:78449"/>
        <dbReference type="EC" id="2.3.1.39"/>
    </reaction>
</comment>
<evidence type="ECO:0000256" key="3">
    <source>
        <dbReference type="ARBA" id="ARBA00048462"/>
    </source>
</evidence>
<dbReference type="EC" id="2.3.1.39" evidence="4"/>
<gene>
    <name evidence="7" type="ORF">JM64_02530</name>
</gene>
<dbReference type="PANTHER" id="PTHR42681:SF1">
    <property type="entry name" value="MALONYL-COA-ACYL CARRIER PROTEIN TRANSACYLASE, MITOCHONDRIAL"/>
    <property type="match status" value="1"/>
</dbReference>
<dbReference type="InterPro" id="IPR016035">
    <property type="entry name" value="Acyl_Trfase/lysoPLipase"/>
</dbReference>
<dbReference type="PIRSF" id="PIRSF000446">
    <property type="entry name" value="Mct"/>
    <property type="match status" value="1"/>
</dbReference>
<reference evidence="7 8" key="1">
    <citation type="submission" date="2014-08" db="EMBL/GenBank/DDBJ databases">
        <title>Fervidobacterium pennivorans DYC genome.</title>
        <authorList>
            <person name="Wushke S."/>
        </authorList>
    </citation>
    <scope>NUCLEOTIDE SEQUENCE [LARGE SCALE GENOMIC DNA]</scope>
    <source>
        <strain evidence="7 8">DYC</strain>
    </source>
</reference>
<dbReference type="InterPro" id="IPR016036">
    <property type="entry name" value="Malonyl_transacylase_ACP-bd"/>
</dbReference>
<evidence type="ECO:0000313" key="7">
    <source>
        <dbReference type="EMBL" id="ANE41000.1"/>
    </source>
</evidence>
<proteinExistence type="inferred from homology"/>
<keyword evidence="2 4" id="KW-0012">Acyltransferase</keyword>